<gene>
    <name evidence="6" type="primary">EOG090X00E0</name>
</gene>
<keyword evidence="2" id="KW-0539">Nucleus</keyword>
<comment type="subcellular location">
    <subcellularLocation>
        <location evidence="1">Nucleus</location>
    </subcellularLocation>
</comment>
<feature type="region of interest" description="Disordered" evidence="3">
    <location>
        <begin position="1215"/>
        <end position="1235"/>
    </location>
</feature>
<feature type="compositionally biased region" description="Basic and acidic residues" evidence="3">
    <location>
        <begin position="1155"/>
        <end position="1178"/>
    </location>
</feature>
<evidence type="ECO:0000313" key="6">
    <source>
        <dbReference type="EMBL" id="SVE69621.1"/>
    </source>
</evidence>
<evidence type="ECO:0000256" key="3">
    <source>
        <dbReference type="SAM" id="MobiDB-lite"/>
    </source>
</evidence>
<accession>A0A4Y7LM46</accession>
<dbReference type="InterPro" id="IPR057860">
    <property type="entry name" value="HEAT_RRP12_N"/>
</dbReference>
<dbReference type="AlphaFoldDB" id="A0A4Y7LM46"/>
<dbReference type="EMBL" id="LR000002">
    <property type="protein sequence ID" value="SVE69621.1"/>
    <property type="molecule type" value="mRNA"/>
</dbReference>
<organism evidence="6">
    <name type="scientific">Eubosmina coregoni</name>
    <dbReference type="NCBI Taxonomy" id="186181"/>
    <lineage>
        <taxon>Eukaryota</taxon>
        <taxon>Metazoa</taxon>
        <taxon>Ecdysozoa</taxon>
        <taxon>Arthropoda</taxon>
        <taxon>Crustacea</taxon>
        <taxon>Branchiopoda</taxon>
        <taxon>Diplostraca</taxon>
        <taxon>Cladocera</taxon>
        <taxon>Anomopoda</taxon>
        <taxon>Bosminidae</taxon>
        <taxon>Eubosmina</taxon>
    </lineage>
</organism>
<name>A0A4Y7LM46_9CRUS</name>
<feature type="compositionally biased region" description="Low complexity" evidence="3">
    <location>
        <begin position="1075"/>
        <end position="1089"/>
    </location>
</feature>
<feature type="compositionally biased region" description="Basic residues" evidence="3">
    <location>
        <begin position="1226"/>
        <end position="1235"/>
    </location>
</feature>
<dbReference type="InterPro" id="IPR016024">
    <property type="entry name" value="ARM-type_fold"/>
</dbReference>
<feature type="compositionally biased region" description="Acidic residues" evidence="3">
    <location>
        <begin position="987"/>
        <end position="1001"/>
    </location>
</feature>
<evidence type="ECO:0000256" key="2">
    <source>
        <dbReference type="ARBA" id="ARBA00023242"/>
    </source>
</evidence>
<feature type="domain" description="RRP12 N-terminal HEAT" evidence="5">
    <location>
        <begin position="13"/>
        <end position="239"/>
    </location>
</feature>
<feature type="region of interest" description="Disordered" evidence="3">
    <location>
        <begin position="948"/>
        <end position="1015"/>
    </location>
</feature>
<dbReference type="InterPro" id="IPR012978">
    <property type="entry name" value="HEAT_RRP12"/>
</dbReference>
<dbReference type="Pfam" id="PF08161">
    <property type="entry name" value="RRP12_HEAT"/>
    <property type="match status" value="1"/>
</dbReference>
<protein>
    <submittedName>
        <fullName evidence="6">EOG090X00E0</fullName>
    </submittedName>
</protein>
<dbReference type="PANTHER" id="PTHR48287">
    <property type="entry name" value="ARM REPEAT SUPERFAMILY PROTEIN"/>
    <property type="match status" value="1"/>
</dbReference>
<reference evidence="6" key="1">
    <citation type="submission" date="2018-08" db="EMBL/GenBank/DDBJ databases">
        <authorList>
            <person name="Cornetti L."/>
        </authorList>
    </citation>
    <scope>NUCLEOTIDE SEQUENCE</scope>
    <source>
        <strain evidence="6">FI-BAL1-1</strain>
    </source>
</reference>
<dbReference type="Pfam" id="PF25772">
    <property type="entry name" value="HEAT_RRP12_N"/>
    <property type="match status" value="1"/>
</dbReference>
<dbReference type="GO" id="GO:0005634">
    <property type="term" value="C:nucleus"/>
    <property type="evidence" value="ECO:0007669"/>
    <property type="project" value="UniProtKB-SubCell"/>
</dbReference>
<evidence type="ECO:0000259" key="5">
    <source>
        <dbReference type="Pfam" id="PF25772"/>
    </source>
</evidence>
<feature type="domain" description="RRP12 HEAT" evidence="4">
    <location>
        <begin position="317"/>
        <end position="576"/>
    </location>
</feature>
<dbReference type="PANTHER" id="PTHR48287:SF1">
    <property type="entry name" value="ARM REPEAT SUPERFAMILY PROTEIN"/>
    <property type="match status" value="1"/>
</dbReference>
<dbReference type="SUPFAM" id="SSF48371">
    <property type="entry name" value="ARM repeat"/>
    <property type="match status" value="2"/>
</dbReference>
<evidence type="ECO:0000256" key="1">
    <source>
        <dbReference type="ARBA" id="ARBA00004123"/>
    </source>
</evidence>
<feature type="region of interest" description="Disordered" evidence="3">
    <location>
        <begin position="1033"/>
        <end position="1186"/>
    </location>
</feature>
<sequence>MGKLKTRVKGGSKAISEVVKQQGGKESDTEYYAALMTALEVSETNEDSLGATLCLLGMVIRRVPASVLKVTFGTSSKNLIELLGKFVESDNGLIVRSLVGCLGVLLRNQDVPVWSASSTLQIYDALLTFVASPKPQIRKASQHAICAILKASTLLTATEDAPRIHPVASRTGQHCLSSIERLGFGGDPAPLLHWLNLMKEIMCVMPIAEVRPLCESLLKLMTLNNALVTSGAMQCLHGLMVGRPDGKLTLTADLNARLLTALYDYQPGTNDTRPTLAWLKVVQQTLLNLGRLDAELAAGHLPRFFTTTVQLWATSDRPEIHRVVCSTLSPLLENCPFESVVAEKLARCLEQSLGYRTVKSWKYVIHLSTMLIETAGKVQPEAIKSLVRALAGLRTSAGFAHETEVDFAIGKVVRVCGPRFLLEQCVPLGITGREKEPYDFPNSWLLPIMRENISGTQLAYFTEYFLPLADVCRSRVQLCKDSQDRIGFRVFDLVQRQMWALLPGFCKRPTDGATAFKPLAKLLGQAINDRPDIRLDVMAALRQLIIISDTDEEVKKEISRYAKNYLPLLFNLFTTKATTDEQESHRSSVYETISYYLRLADDELLHSLFDKAFEKMQTAHITMKDGEKNLGKVPTDEDKSAQEEKRFVWQSVLALLRTLVVHQDPERIESLVQFCLPWLLDGTRAGAWEQKKAYGIVEDVLHAETEQCCKHIKTNLKRIVKLFTQSSSVAQTISRPSRLRSLARLARLLEENGSSASNKRFLMNSASEAVASIRAAGEKVREASTSLLIIVGNILVKWSEGTDKPALKTYLAHLMKEENELACSLTAVTIVVHELASHCTEELMDTVLTRVCTLLVESSERNVVQACLIFLRMFTVTVHSQRLPIYLARLMNALSGMTEDLKHVFMVKTRDIFIRLVRKCGAELVLRLVPAEDEVLVKRINNIRKTEARKKKQKLAEKERAQSEGGDDEEDEVPSTQPKTMEHVLADSDDDESDLPEDERDQVDARGKKQPKTWIQEDETSIVDFLDPAAARKVTATRPRPAEMVEQLAEKKKRKESAFKTAPDGRMIIDDAGSDSDSSSADSEGIDISQALGKLQVDRKRKMPGDDEEEDEPAFKYRAGGSGIHRPIDRKSKPESVAGSVRKVTSKQRAQMSKESNKSSEKEFGAEYRSTKARGDVKRRGKPDPFAYVPLERSALNKRKKAKLSGQFKGLVKAARKGASSGSKVRALKNKTKAS</sequence>
<proteinExistence type="evidence at transcript level"/>
<dbReference type="InterPro" id="IPR052087">
    <property type="entry name" value="RRP12"/>
</dbReference>
<evidence type="ECO:0000259" key="4">
    <source>
        <dbReference type="Pfam" id="PF08161"/>
    </source>
</evidence>